<dbReference type="RefSeq" id="XP_013337207.1">
    <property type="nucleotide sequence ID" value="XM_013481753.1"/>
</dbReference>
<proteinExistence type="predicted"/>
<feature type="domain" description="Peptidase S9 prolyl oligopeptidase catalytic" evidence="3">
    <location>
        <begin position="656"/>
        <end position="741"/>
    </location>
</feature>
<dbReference type="OrthoDB" id="416344at2759"/>
<dbReference type="AlphaFoldDB" id="U6M8Q2"/>
<feature type="region of interest" description="Disordered" evidence="2">
    <location>
        <begin position="1"/>
        <end position="59"/>
    </location>
</feature>
<gene>
    <name evidence="4" type="ORF">EMWEY_00031850</name>
</gene>
<reference evidence="4" key="2">
    <citation type="submission" date="2013-10" db="EMBL/GenBank/DDBJ databases">
        <authorList>
            <person name="Aslett M."/>
        </authorList>
    </citation>
    <scope>NUCLEOTIDE SEQUENCE [LARGE SCALE GENOMIC DNA]</scope>
    <source>
        <strain evidence="4">Weybridge</strain>
    </source>
</reference>
<dbReference type="GO" id="GO:0006508">
    <property type="term" value="P:proteolysis"/>
    <property type="evidence" value="ECO:0007669"/>
    <property type="project" value="InterPro"/>
</dbReference>
<dbReference type="PANTHER" id="PTHR42776:SF4">
    <property type="entry name" value="ACYLAMINO-ACID-RELEASING ENZYME"/>
    <property type="match status" value="1"/>
</dbReference>
<keyword evidence="1" id="KW-0378">Hydrolase</keyword>
<dbReference type="OMA" id="PHSCASC"/>
<evidence type="ECO:0000313" key="5">
    <source>
        <dbReference type="Proteomes" id="UP000030763"/>
    </source>
</evidence>
<dbReference type="Proteomes" id="UP000030763">
    <property type="component" value="Unassembled WGS sequence"/>
</dbReference>
<dbReference type="VEuPathDB" id="ToxoDB:EMWEY_00031850"/>
<organism evidence="4 5">
    <name type="scientific">Eimeria maxima</name>
    <name type="common">Coccidian parasite</name>
    <dbReference type="NCBI Taxonomy" id="5804"/>
    <lineage>
        <taxon>Eukaryota</taxon>
        <taxon>Sar</taxon>
        <taxon>Alveolata</taxon>
        <taxon>Apicomplexa</taxon>
        <taxon>Conoidasida</taxon>
        <taxon>Coccidia</taxon>
        <taxon>Eucoccidiorida</taxon>
        <taxon>Eimeriorina</taxon>
        <taxon>Eimeriidae</taxon>
        <taxon>Eimeria</taxon>
    </lineage>
</organism>
<evidence type="ECO:0000256" key="2">
    <source>
        <dbReference type="SAM" id="MobiDB-lite"/>
    </source>
</evidence>
<feature type="compositionally biased region" description="Low complexity" evidence="2">
    <location>
        <begin position="15"/>
        <end position="50"/>
    </location>
</feature>
<dbReference type="PANTHER" id="PTHR42776">
    <property type="entry name" value="SERINE PEPTIDASE S9 FAMILY MEMBER"/>
    <property type="match status" value="1"/>
</dbReference>
<sequence length="748" mass="81754">MPGRRRHGKQHNKETQQQQEQRQRCEQVQQPQTQHELQQPQLHQQNGRQQELPNVTATASTAGGMEEEVQRRLHICSANAIDISVAQMFAKGPEGTPVLIRCTGTQAGSWRRLLYIAEVPQKEAGSPLDKFCYKETWGEQLAQHSRGVASFVPDGSGIICTELPPEPYRLGLRFCVNRRSAVFLASFPVGGVGGALRNIGPQENGQQKPLQASWVRVSGDEDWAAWNPRVCESAAALQGPLLSFEVAYLALADDPQETRPHFGNARLRVATLARDGVRAPWVVTGRRTVVSVSPCLHDGPRAQQLQAKEKLNFTGQHEEGSLLSSLGNCICVAGPLRGGGLPRTPQLRTFQGLACYQLPPWRSRGFLLANTLIGCRQAVVAVCTGTEATGLGVRRVQFECVNGPNTPADVKVAAAAAAVGDVLLRDSWGLWLLVQASSPVHAPVLVVAKIKDQTVLDEPQDQTDPTGPPLIAELVDAFSLRGGPEGAFNGVRGQQQQQQLQLLLTASWGELLGSFSRDVLFENFCGVKKLQLHMATLSLYHLEAQRHWLIRLGKPPKGPADPSLAVLIHGGPHSCASCTYSRDVLFLTTLGFDVLAVNYRGSAGFGQEELLSVHEFMVKGFAPKLQHSVASQWAQDFVFPVSCGEDFAFSKTPSEASLQQMQRLSPTEFVSAVQTPLLLAVGGKDQRVPPSQGLLFWRLLNAQGKKNKLLWYPEDNHSLDGPAADADFWANTGVWFLKHLQQVLLPPL</sequence>
<evidence type="ECO:0000259" key="3">
    <source>
        <dbReference type="Pfam" id="PF00326"/>
    </source>
</evidence>
<dbReference type="InterPro" id="IPR001375">
    <property type="entry name" value="Peptidase_S9_cat"/>
</dbReference>
<feature type="compositionally biased region" description="Basic residues" evidence="2">
    <location>
        <begin position="1"/>
        <end position="10"/>
    </location>
</feature>
<dbReference type="GO" id="GO:0004252">
    <property type="term" value="F:serine-type endopeptidase activity"/>
    <property type="evidence" value="ECO:0007669"/>
    <property type="project" value="TreeGrafter"/>
</dbReference>
<evidence type="ECO:0000313" key="4">
    <source>
        <dbReference type="EMBL" id="CDJ60557.1"/>
    </source>
</evidence>
<protein>
    <submittedName>
        <fullName evidence="4">Acylamino-acid-releasing enzyme, putative</fullName>
    </submittedName>
</protein>
<name>U6M8Q2_EIMMA</name>
<dbReference type="GeneID" id="25337171"/>
<dbReference type="InterPro" id="IPR029058">
    <property type="entry name" value="AB_hydrolase_fold"/>
</dbReference>
<keyword evidence="5" id="KW-1185">Reference proteome</keyword>
<dbReference type="Pfam" id="PF00326">
    <property type="entry name" value="Peptidase_S9"/>
    <property type="match status" value="1"/>
</dbReference>
<evidence type="ECO:0000256" key="1">
    <source>
        <dbReference type="ARBA" id="ARBA00022801"/>
    </source>
</evidence>
<reference evidence="4" key="1">
    <citation type="submission" date="2013-10" db="EMBL/GenBank/DDBJ databases">
        <title>Genomic analysis of the causative agents of coccidiosis in chickens.</title>
        <authorList>
            <person name="Reid A.J."/>
            <person name="Blake D."/>
            <person name="Billington K."/>
            <person name="Browne H."/>
            <person name="Dunn M."/>
            <person name="Hung S."/>
            <person name="Kawahara F."/>
            <person name="Miranda-Saavedra D."/>
            <person name="Mourier T."/>
            <person name="Nagra H."/>
            <person name="Otto T.D."/>
            <person name="Rawlings N."/>
            <person name="Sanchez A."/>
            <person name="Sanders M."/>
            <person name="Subramaniam C."/>
            <person name="Tay Y."/>
            <person name="Dear P."/>
            <person name="Doerig C."/>
            <person name="Gruber A."/>
            <person name="Parkinson J."/>
            <person name="Shirley M."/>
            <person name="Wan K.L."/>
            <person name="Berriman M."/>
            <person name="Tomley F."/>
            <person name="Pain A."/>
        </authorList>
    </citation>
    <scope>NUCLEOTIDE SEQUENCE [LARGE SCALE GENOMIC DNA]</scope>
    <source>
        <strain evidence="4">Weybridge</strain>
    </source>
</reference>
<accession>U6M8Q2</accession>
<dbReference type="SUPFAM" id="SSF53474">
    <property type="entry name" value="alpha/beta-Hydrolases"/>
    <property type="match status" value="1"/>
</dbReference>
<dbReference type="EMBL" id="HG721877">
    <property type="protein sequence ID" value="CDJ60557.1"/>
    <property type="molecule type" value="Genomic_DNA"/>
</dbReference>
<dbReference type="Gene3D" id="3.40.50.1820">
    <property type="entry name" value="alpha/beta hydrolase"/>
    <property type="match status" value="2"/>
</dbReference>